<evidence type="ECO:0000313" key="5">
    <source>
        <dbReference type="EMBL" id="PMD27981.1"/>
    </source>
</evidence>
<evidence type="ECO:0000256" key="2">
    <source>
        <dbReference type="ARBA" id="ARBA00012804"/>
    </source>
</evidence>
<dbReference type="Pfam" id="PF01593">
    <property type="entry name" value="Amino_oxidase"/>
    <property type="match status" value="1"/>
</dbReference>
<dbReference type="EC" id="1.4.3.4" evidence="2"/>
<dbReference type="Gene3D" id="3.50.50.60">
    <property type="entry name" value="FAD/NAD(P)-binding domain"/>
    <property type="match status" value="1"/>
</dbReference>
<comment type="catalytic activity">
    <reaction evidence="3">
        <text>a secondary aliphatic amine + O2 + H2O = a primary amine + an aldehyde + H2O2</text>
        <dbReference type="Rhea" id="RHEA:26414"/>
        <dbReference type="ChEBI" id="CHEBI:15377"/>
        <dbReference type="ChEBI" id="CHEBI:15379"/>
        <dbReference type="ChEBI" id="CHEBI:16240"/>
        <dbReference type="ChEBI" id="CHEBI:17478"/>
        <dbReference type="ChEBI" id="CHEBI:58855"/>
        <dbReference type="ChEBI" id="CHEBI:65296"/>
        <dbReference type="EC" id="1.4.3.4"/>
    </reaction>
</comment>
<comment type="similarity">
    <text evidence="1">Belongs to the flavin monoamine oxidase family.</text>
</comment>
<dbReference type="PANTHER" id="PTHR43563:SF1">
    <property type="entry name" value="AMINE OXIDASE [FLAVIN-CONTAINING] B"/>
    <property type="match status" value="1"/>
</dbReference>
<dbReference type="SUPFAM" id="SSF51905">
    <property type="entry name" value="FAD/NAD(P)-binding domain"/>
    <property type="match status" value="1"/>
</dbReference>
<proteinExistence type="inferred from homology"/>
<dbReference type="GO" id="GO:0097621">
    <property type="term" value="F:monoamine oxidase activity"/>
    <property type="evidence" value="ECO:0007669"/>
    <property type="project" value="UniProtKB-EC"/>
</dbReference>
<dbReference type="EMBL" id="KZ613465">
    <property type="protein sequence ID" value="PMD27981.1"/>
    <property type="molecule type" value="Genomic_DNA"/>
</dbReference>
<gene>
    <name evidence="5" type="ORF">NA56DRAFT_697003</name>
</gene>
<dbReference type="STRING" id="1745343.A0A2J6QNY7"/>
<dbReference type="Gene3D" id="3.90.660.10">
    <property type="match status" value="1"/>
</dbReference>
<dbReference type="OrthoDB" id="7777654at2759"/>
<sequence>MTSHPFSNEGMHFQDNRITEGLYTEAAIQSTKDLNLNYDVIVIGAGFTGLTAARDLSAASKLVLLIEARDRIGGRTWASKSRRHYFEMGGTWVYWTQPHVWSELKRYGLDRELKCSTGTSIEVQDLFHKAGPESPLKQYSNHGKGGANEITESVINKFLDVDTFGGSKILSRPYDADIVSQIPLKYLKMTAKDRLDELTDIPEEHKSLAASIFETIGVTPCDKTPFFECLRWFGLAGWS</sequence>
<dbReference type="InterPro" id="IPR050703">
    <property type="entry name" value="Flavin_MAO"/>
</dbReference>
<dbReference type="InterPro" id="IPR002937">
    <property type="entry name" value="Amino_oxidase"/>
</dbReference>
<dbReference type="Proteomes" id="UP000235672">
    <property type="component" value="Unassembled WGS sequence"/>
</dbReference>
<protein>
    <recommendedName>
        <fullName evidence="2">monoamine oxidase</fullName>
        <ecNumber evidence="2">1.4.3.4</ecNumber>
    </recommendedName>
</protein>
<feature type="domain" description="Amine oxidase" evidence="4">
    <location>
        <begin position="47"/>
        <end position="128"/>
    </location>
</feature>
<name>A0A2J6QNY7_9HELO</name>
<organism evidence="5 6">
    <name type="scientific">Hyaloscypha hepaticicola</name>
    <dbReference type="NCBI Taxonomy" id="2082293"/>
    <lineage>
        <taxon>Eukaryota</taxon>
        <taxon>Fungi</taxon>
        <taxon>Dikarya</taxon>
        <taxon>Ascomycota</taxon>
        <taxon>Pezizomycotina</taxon>
        <taxon>Leotiomycetes</taxon>
        <taxon>Helotiales</taxon>
        <taxon>Hyaloscyphaceae</taxon>
        <taxon>Hyaloscypha</taxon>
    </lineage>
</organism>
<dbReference type="PANTHER" id="PTHR43563">
    <property type="entry name" value="AMINE OXIDASE"/>
    <property type="match status" value="1"/>
</dbReference>
<evidence type="ECO:0000256" key="1">
    <source>
        <dbReference type="ARBA" id="ARBA00005995"/>
    </source>
</evidence>
<keyword evidence="6" id="KW-1185">Reference proteome</keyword>
<dbReference type="InterPro" id="IPR036188">
    <property type="entry name" value="FAD/NAD-bd_sf"/>
</dbReference>
<reference evidence="5 6" key="1">
    <citation type="submission" date="2016-05" db="EMBL/GenBank/DDBJ databases">
        <title>A degradative enzymes factory behind the ericoid mycorrhizal symbiosis.</title>
        <authorList>
            <consortium name="DOE Joint Genome Institute"/>
            <person name="Martino E."/>
            <person name="Morin E."/>
            <person name="Grelet G."/>
            <person name="Kuo A."/>
            <person name="Kohler A."/>
            <person name="Daghino S."/>
            <person name="Barry K."/>
            <person name="Choi C."/>
            <person name="Cichocki N."/>
            <person name="Clum A."/>
            <person name="Copeland A."/>
            <person name="Hainaut M."/>
            <person name="Haridas S."/>
            <person name="Labutti K."/>
            <person name="Lindquist E."/>
            <person name="Lipzen A."/>
            <person name="Khouja H.-R."/>
            <person name="Murat C."/>
            <person name="Ohm R."/>
            <person name="Olson A."/>
            <person name="Spatafora J."/>
            <person name="Veneault-Fourrey C."/>
            <person name="Henrissat B."/>
            <person name="Grigoriev I."/>
            <person name="Martin F."/>
            <person name="Perotto S."/>
        </authorList>
    </citation>
    <scope>NUCLEOTIDE SEQUENCE [LARGE SCALE GENOMIC DNA]</scope>
    <source>
        <strain evidence="5 6">UAMH 7357</strain>
    </source>
</reference>
<accession>A0A2J6QNY7</accession>
<evidence type="ECO:0000256" key="3">
    <source>
        <dbReference type="ARBA" id="ARBA00048448"/>
    </source>
</evidence>
<dbReference type="AlphaFoldDB" id="A0A2J6QNY7"/>
<evidence type="ECO:0000313" key="6">
    <source>
        <dbReference type="Proteomes" id="UP000235672"/>
    </source>
</evidence>
<evidence type="ECO:0000259" key="4">
    <source>
        <dbReference type="Pfam" id="PF01593"/>
    </source>
</evidence>